<dbReference type="STRING" id="3476.A0A2P5B7H5"/>
<accession>A0A2P5B7H5</accession>
<reference evidence="2" key="1">
    <citation type="submission" date="2016-06" db="EMBL/GenBank/DDBJ databases">
        <title>Parallel loss of symbiosis genes in relatives of nitrogen-fixing non-legume Parasponia.</title>
        <authorList>
            <person name="Van Velzen R."/>
            <person name="Holmer R."/>
            <person name="Bu F."/>
            <person name="Rutten L."/>
            <person name="Van Zeijl A."/>
            <person name="Liu W."/>
            <person name="Santuari L."/>
            <person name="Cao Q."/>
            <person name="Sharma T."/>
            <person name="Shen D."/>
            <person name="Roswanjaya Y."/>
            <person name="Wardhani T."/>
            <person name="Kalhor M.S."/>
            <person name="Jansen J."/>
            <person name="Van den Hoogen J."/>
            <person name="Gungor B."/>
            <person name="Hartog M."/>
            <person name="Hontelez J."/>
            <person name="Verver J."/>
            <person name="Yang W.-C."/>
            <person name="Schijlen E."/>
            <person name="Repin R."/>
            <person name="Schilthuizen M."/>
            <person name="Schranz E."/>
            <person name="Heidstra R."/>
            <person name="Miyata K."/>
            <person name="Fedorova E."/>
            <person name="Kohlen W."/>
            <person name="Bisseling T."/>
            <person name="Smit S."/>
            <person name="Geurts R."/>
        </authorList>
    </citation>
    <scope>NUCLEOTIDE SEQUENCE [LARGE SCALE GENOMIC DNA]</scope>
    <source>
        <strain evidence="2">cv. WU1-14</strain>
    </source>
</reference>
<dbReference type="Proteomes" id="UP000237105">
    <property type="component" value="Unassembled WGS sequence"/>
</dbReference>
<dbReference type="OrthoDB" id="1166390at2759"/>
<evidence type="ECO:0000313" key="1">
    <source>
        <dbReference type="EMBL" id="PON44754.1"/>
    </source>
</evidence>
<comment type="caution">
    <text evidence="1">The sequence shown here is derived from an EMBL/GenBank/DDBJ whole genome shotgun (WGS) entry which is preliminary data.</text>
</comment>
<evidence type="ECO:0000313" key="2">
    <source>
        <dbReference type="Proteomes" id="UP000237105"/>
    </source>
</evidence>
<protein>
    <submittedName>
        <fullName evidence="1">Uncharacterized protein</fullName>
    </submittedName>
</protein>
<dbReference type="AlphaFoldDB" id="A0A2P5B7H5"/>
<keyword evidence="2" id="KW-1185">Reference proteome</keyword>
<organism evidence="1 2">
    <name type="scientific">Parasponia andersonii</name>
    <name type="common">Sponia andersonii</name>
    <dbReference type="NCBI Taxonomy" id="3476"/>
    <lineage>
        <taxon>Eukaryota</taxon>
        <taxon>Viridiplantae</taxon>
        <taxon>Streptophyta</taxon>
        <taxon>Embryophyta</taxon>
        <taxon>Tracheophyta</taxon>
        <taxon>Spermatophyta</taxon>
        <taxon>Magnoliopsida</taxon>
        <taxon>eudicotyledons</taxon>
        <taxon>Gunneridae</taxon>
        <taxon>Pentapetalae</taxon>
        <taxon>rosids</taxon>
        <taxon>fabids</taxon>
        <taxon>Rosales</taxon>
        <taxon>Cannabaceae</taxon>
        <taxon>Parasponia</taxon>
    </lineage>
</organism>
<dbReference type="PANTHER" id="PTHR33116:SF78">
    <property type="entry name" value="OS12G0587133 PROTEIN"/>
    <property type="match status" value="1"/>
</dbReference>
<gene>
    <name evidence="1" type="ORF">PanWU01x14_264430</name>
</gene>
<dbReference type="EMBL" id="JXTB01000344">
    <property type="protein sequence ID" value="PON44754.1"/>
    <property type="molecule type" value="Genomic_DNA"/>
</dbReference>
<name>A0A2P5B7H5_PARAD</name>
<dbReference type="PANTHER" id="PTHR33116">
    <property type="entry name" value="REVERSE TRANSCRIPTASE ZINC-BINDING DOMAIN-CONTAINING PROTEIN-RELATED-RELATED"/>
    <property type="match status" value="1"/>
</dbReference>
<proteinExistence type="predicted"/>
<sequence length="285" mass="32522">MAGRVSLINSVVMGQLSYSFQVYRWLVTLLKDLTSSIRNFLWSGSSKIVKLVVVSWRMYCKPKEDEGLGLQDLITLNSALLKKLSWSLMVDDSFVFKFLRGRFFSNGFSQRRFWKSSIWCGLRSHIQPIIEESICYWRSGFQLRVDSSTFVCLQISYEIRKTVIGDSPDSLTWRHFSSGVVTCADSYKFLAGSISKERWGSKLLFDNEFTSMHSAISFIWCAVVESNLTAKGSMRNSVEDLDILECLHVHLKPPNAPKFVEVYWRVPPVGWLKVNIDGAALVALV</sequence>